<sequence>MGVVGKDRGLESWEPWYHAVGDVSEGRQGVVEHKNKYVLTVGRREAANNPPPLRQMWHGSNMYLDNPQTKVISHVVLGQ</sequence>
<comment type="caution">
    <text evidence="1">The sequence shown here is derived from an EMBL/GenBank/DDBJ whole genome shotgun (WGS) entry which is preliminary data.</text>
</comment>
<name>A0A1R1BA07_PAELA</name>
<dbReference type="STRING" id="1401.BK123_04970"/>
<dbReference type="AlphaFoldDB" id="A0A1R1BA07"/>
<accession>A0A1R1BA07</accession>
<dbReference type="EMBL" id="MRTF01000001">
    <property type="protein sequence ID" value="OME96930.1"/>
    <property type="molecule type" value="Genomic_DNA"/>
</dbReference>
<reference evidence="1 2" key="1">
    <citation type="submission" date="2016-11" db="EMBL/GenBank/DDBJ databases">
        <title>Paenibacillus species isolates.</title>
        <authorList>
            <person name="Beno S.M."/>
        </authorList>
    </citation>
    <scope>NUCLEOTIDE SEQUENCE [LARGE SCALE GENOMIC DNA]</scope>
    <source>
        <strain evidence="1 2">FSL F4-0100</strain>
    </source>
</reference>
<protein>
    <submittedName>
        <fullName evidence="1">Uncharacterized protein</fullName>
    </submittedName>
</protein>
<evidence type="ECO:0000313" key="2">
    <source>
        <dbReference type="Proteomes" id="UP000187074"/>
    </source>
</evidence>
<dbReference type="Proteomes" id="UP000187074">
    <property type="component" value="Unassembled WGS sequence"/>
</dbReference>
<proteinExistence type="predicted"/>
<organism evidence="1 2">
    <name type="scientific">Paenibacillus lautus</name>
    <name type="common">Bacillus lautus</name>
    <dbReference type="NCBI Taxonomy" id="1401"/>
    <lineage>
        <taxon>Bacteria</taxon>
        <taxon>Bacillati</taxon>
        <taxon>Bacillota</taxon>
        <taxon>Bacilli</taxon>
        <taxon>Bacillales</taxon>
        <taxon>Paenibacillaceae</taxon>
        <taxon>Paenibacillus</taxon>
    </lineage>
</organism>
<dbReference type="RefSeq" id="WP_076321267.1">
    <property type="nucleotide sequence ID" value="NZ_MRTF01000001.1"/>
</dbReference>
<gene>
    <name evidence="1" type="ORF">BK123_04970</name>
</gene>
<evidence type="ECO:0000313" key="1">
    <source>
        <dbReference type="EMBL" id="OME96930.1"/>
    </source>
</evidence>